<dbReference type="PaxDb" id="3708-A0A078GN56"/>
<evidence type="ECO:0000313" key="1">
    <source>
        <dbReference type="EMBL" id="CDY26033.1"/>
    </source>
</evidence>
<sequence length="222" mass="25165">MNDKVWLDDWVLCRIYKKQSSAQKQAYEHVVTSTRELSNNGTSSTTSSSSHFEDVLDSLHHETDNRNFQYANSSNRFSSLRPDLTVGEKTGFNGLADTNSFDWGSFVGNVEHNSGPELGLSHVVPSLEFNSGYLKMEEEFNNPDDFGFAQNSYGIDSVGFGYSGQVGGKTLKTILPLEPTLLTASGLHDREEQRRNKNFCAHERDRRNRQHTTRRLWCQHVP</sequence>
<dbReference type="EMBL" id="LK032184">
    <property type="protein sequence ID" value="CDY26033.1"/>
    <property type="molecule type" value="Genomic_DNA"/>
</dbReference>
<gene>
    <name evidence="1" type="primary">BnaC06g05910D</name>
    <name evidence="1" type="ORF">GSBRNA2T00033574001</name>
</gene>
<dbReference type="STRING" id="3708.A0A078GN56"/>
<organism evidence="1 2">
    <name type="scientific">Brassica napus</name>
    <name type="common">Rape</name>
    <dbReference type="NCBI Taxonomy" id="3708"/>
    <lineage>
        <taxon>Eukaryota</taxon>
        <taxon>Viridiplantae</taxon>
        <taxon>Streptophyta</taxon>
        <taxon>Embryophyta</taxon>
        <taxon>Tracheophyta</taxon>
        <taxon>Spermatophyta</taxon>
        <taxon>Magnoliopsida</taxon>
        <taxon>eudicotyledons</taxon>
        <taxon>Gunneridae</taxon>
        <taxon>Pentapetalae</taxon>
        <taxon>rosids</taxon>
        <taxon>malvids</taxon>
        <taxon>Brassicales</taxon>
        <taxon>Brassicaceae</taxon>
        <taxon>Brassiceae</taxon>
        <taxon>Brassica</taxon>
    </lineage>
</organism>
<proteinExistence type="predicted"/>
<dbReference type="Proteomes" id="UP000028999">
    <property type="component" value="Unassembled WGS sequence"/>
</dbReference>
<name>A0A078GN56_BRANA</name>
<evidence type="ECO:0000313" key="2">
    <source>
        <dbReference type="Proteomes" id="UP000028999"/>
    </source>
</evidence>
<protein>
    <submittedName>
        <fullName evidence="1">BnaC06g05910D protein</fullName>
    </submittedName>
</protein>
<dbReference type="AlphaFoldDB" id="A0A078GN56"/>
<dbReference type="Gramene" id="CDY26033">
    <property type="protein sequence ID" value="CDY26033"/>
    <property type="gene ID" value="GSBRNA2T00033574001"/>
</dbReference>
<accession>A0A078GN56</accession>
<reference evidence="1 2" key="1">
    <citation type="journal article" date="2014" name="Science">
        <title>Plant genetics. Early allopolyploid evolution in the post-Neolithic Brassica napus oilseed genome.</title>
        <authorList>
            <person name="Chalhoub B."/>
            <person name="Denoeud F."/>
            <person name="Liu S."/>
            <person name="Parkin I.A."/>
            <person name="Tang H."/>
            <person name="Wang X."/>
            <person name="Chiquet J."/>
            <person name="Belcram H."/>
            <person name="Tong C."/>
            <person name="Samans B."/>
            <person name="Correa M."/>
            <person name="Da Silva C."/>
            <person name="Just J."/>
            <person name="Falentin C."/>
            <person name="Koh C.S."/>
            <person name="Le Clainche I."/>
            <person name="Bernard M."/>
            <person name="Bento P."/>
            <person name="Noel B."/>
            <person name="Labadie K."/>
            <person name="Alberti A."/>
            <person name="Charles M."/>
            <person name="Arnaud D."/>
            <person name="Guo H."/>
            <person name="Daviaud C."/>
            <person name="Alamery S."/>
            <person name="Jabbari K."/>
            <person name="Zhao M."/>
            <person name="Edger P.P."/>
            <person name="Chelaifa H."/>
            <person name="Tack D."/>
            <person name="Lassalle G."/>
            <person name="Mestiri I."/>
            <person name="Schnel N."/>
            <person name="Le Paslier M.C."/>
            <person name="Fan G."/>
            <person name="Renault V."/>
            <person name="Bayer P.E."/>
            <person name="Golicz A.A."/>
            <person name="Manoli S."/>
            <person name="Lee T.H."/>
            <person name="Thi V.H."/>
            <person name="Chalabi S."/>
            <person name="Hu Q."/>
            <person name="Fan C."/>
            <person name="Tollenaere R."/>
            <person name="Lu Y."/>
            <person name="Battail C."/>
            <person name="Shen J."/>
            <person name="Sidebottom C.H."/>
            <person name="Wang X."/>
            <person name="Canaguier A."/>
            <person name="Chauveau A."/>
            <person name="Berard A."/>
            <person name="Deniot G."/>
            <person name="Guan M."/>
            <person name="Liu Z."/>
            <person name="Sun F."/>
            <person name="Lim Y.P."/>
            <person name="Lyons E."/>
            <person name="Town C.D."/>
            <person name="Bancroft I."/>
            <person name="Wang X."/>
            <person name="Meng J."/>
            <person name="Ma J."/>
            <person name="Pires J.C."/>
            <person name="King G.J."/>
            <person name="Brunel D."/>
            <person name="Delourme R."/>
            <person name="Renard M."/>
            <person name="Aury J.M."/>
            <person name="Adams K.L."/>
            <person name="Batley J."/>
            <person name="Snowdon R.J."/>
            <person name="Tost J."/>
            <person name="Edwards D."/>
            <person name="Zhou Y."/>
            <person name="Hua W."/>
            <person name="Sharpe A.G."/>
            <person name="Paterson A.H."/>
            <person name="Guan C."/>
            <person name="Wincker P."/>
        </authorList>
    </citation>
    <scope>NUCLEOTIDE SEQUENCE [LARGE SCALE GENOMIC DNA]</scope>
    <source>
        <strain evidence="2">cv. Darmor-bzh</strain>
    </source>
</reference>
<keyword evidence="2" id="KW-1185">Reference proteome</keyword>